<keyword evidence="2" id="KW-1185">Reference proteome</keyword>
<dbReference type="GeneID" id="94302217"/>
<dbReference type="EMBL" id="AUWU02000008">
    <property type="protein sequence ID" value="KAH0570219.1"/>
    <property type="molecule type" value="Genomic_DNA"/>
</dbReference>
<organism evidence="1 2">
    <name type="scientific">Spironucleus salmonicida</name>
    <dbReference type="NCBI Taxonomy" id="348837"/>
    <lineage>
        <taxon>Eukaryota</taxon>
        <taxon>Metamonada</taxon>
        <taxon>Diplomonadida</taxon>
        <taxon>Hexamitidae</taxon>
        <taxon>Hexamitinae</taxon>
        <taxon>Spironucleus</taxon>
    </lineage>
</organism>
<name>A0A9P8LLH4_9EUKA</name>
<evidence type="ECO:0000313" key="2">
    <source>
        <dbReference type="Proteomes" id="UP000018208"/>
    </source>
</evidence>
<accession>A0A9P8LLH4</accession>
<dbReference type="Proteomes" id="UP000018208">
    <property type="component" value="Unassembled WGS sequence"/>
</dbReference>
<sequence length="70" mass="8069">MINYLKMGITDQQLQTTELDKQPHPGIFNSCEQRISSQTVDRKYLSSIQTYEGSALNISQQYSDELELQI</sequence>
<dbReference type="AlphaFoldDB" id="A0A9P8LLH4"/>
<gene>
    <name evidence="1" type="ORF">SS50377_28194</name>
</gene>
<comment type="caution">
    <text evidence="1">The sequence shown here is derived from an EMBL/GenBank/DDBJ whole genome shotgun (WGS) entry which is preliminary data.</text>
</comment>
<dbReference type="RefSeq" id="XP_067760992.1">
    <property type="nucleotide sequence ID" value="XM_067911970.1"/>
</dbReference>
<protein>
    <submittedName>
        <fullName evidence="1">Uncharacterized protein</fullName>
    </submittedName>
</protein>
<proteinExistence type="predicted"/>
<dbReference type="KEGG" id="ssao:94302217"/>
<reference evidence="1 2" key="1">
    <citation type="journal article" date="2014" name="PLoS Genet.">
        <title>The Genome of Spironucleus salmonicida Highlights a Fish Pathogen Adapted to Fluctuating Environments.</title>
        <authorList>
            <person name="Xu F."/>
            <person name="Jerlstrom-Hultqvist J."/>
            <person name="Einarsson E."/>
            <person name="Astvaldsson A."/>
            <person name="Svard S.G."/>
            <person name="Andersson J.O."/>
        </authorList>
    </citation>
    <scope>NUCLEOTIDE SEQUENCE [LARGE SCALE GENOMIC DNA]</scope>
    <source>
        <strain evidence="1 2">ATCC 50377</strain>
    </source>
</reference>
<evidence type="ECO:0000313" key="1">
    <source>
        <dbReference type="EMBL" id="KAH0570219.1"/>
    </source>
</evidence>